<dbReference type="Proteomes" id="UP000319731">
    <property type="component" value="Unassembled WGS sequence"/>
</dbReference>
<dbReference type="GO" id="GO:0016887">
    <property type="term" value="F:ATP hydrolysis activity"/>
    <property type="evidence" value="ECO:0007669"/>
    <property type="project" value="InterPro"/>
</dbReference>
<accession>A0A507CIN8</accession>
<keyword evidence="5" id="KW-0067">ATP-binding</keyword>
<evidence type="ECO:0000313" key="12">
    <source>
        <dbReference type="Proteomes" id="UP000319731"/>
    </source>
</evidence>
<feature type="transmembrane region" description="Helical" evidence="9">
    <location>
        <begin position="680"/>
        <end position="701"/>
    </location>
</feature>
<keyword evidence="4" id="KW-0547">Nucleotide-binding</keyword>
<feature type="region of interest" description="Disordered" evidence="8">
    <location>
        <begin position="196"/>
        <end position="285"/>
    </location>
</feature>
<dbReference type="Gene3D" id="3.40.50.300">
    <property type="entry name" value="P-loop containing nucleotide triphosphate hydrolases"/>
    <property type="match status" value="1"/>
</dbReference>
<protein>
    <recommendedName>
        <fullName evidence="10">ABC transporter domain-containing protein</fullName>
    </recommendedName>
</protein>
<evidence type="ECO:0000256" key="6">
    <source>
        <dbReference type="ARBA" id="ARBA00022989"/>
    </source>
</evidence>
<dbReference type="GO" id="GO:0140359">
    <property type="term" value="F:ABC-type transporter activity"/>
    <property type="evidence" value="ECO:0007669"/>
    <property type="project" value="InterPro"/>
</dbReference>
<proteinExistence type="predicted"/>
<dbReference type="AlphaFoldDB" id="A0A507CIN8"/>
<keyword evidence="6 9" id="KW-1133">Transmembrane helix</keyword>
<feature type="transmembrane region" description="Helical" evidence="9">
    <location>
        <begin position="794"/>
        <end position="815"/>
    </location>
</feature>
<dbReference type="Pfam" id="PF01061">
    <property type="entry name" value="ABC2_membrane"/>
    <property type="match status" value="1"/>
</dbReference>
<evidence type="ECO:0000259" key="10">
    <source>
        <dbReference type="PROSITE" id="PS50893"/>
    </source>
</evidence>
<evidence type="ECO:0000256" key="8">
    <source>
        <dbReference type="SAM" id="MobiDB-lite"/>
    </source>
</evidence>
<evidence type="ECO:0000256" key="3">
    <source>
        <dbReference type="ARBA" id="ARBA00022692"/>
    </source>
</evidence>
<feature type="compositionally biased region" description="Basic and acidic residues" evidence="8">
    <location>
        <begin position="28"/>
        <end position="37"/>
    </location>
</feature>
<dbReference type="PANTHER" id="PTHR48041:SF139">
    <property type="entry name" value="PROTEIN SCARLET"/>
    <property type="match status" value="1"/>
</dbReference>
<dbReference type="SMART" id="SM00382">
    <property type="entry name" value="AAA"/>
    <property type="match status" value="1"/>
</dbReference>
<dbReference type="PANTHER" id="PTHR48041">
    <property type="entry name" value="ABC TRANSPORTER G FAMILY MEMBER 28"/>
    <property type="match status" value="1"/>
</dbReference>
<gene>
    <name evidence="11" type="ORF">SmJEL517_g00656</name>
</gene>
<dbReference type="GO" id="GO:0005524">
    <property type="term" value="F:ATP binding"/>
    <property type="evidence" value="ECO:0007669"/>
    <property type="project" value="UniProtKB-KW"/>
</dbReference>
<feature type="transmembrane region" description="Helical" evidence="9">
    <location>
        <begin position="757"/>
        <end position="782"/>
    </location>
</feature>
<feature type="transmembrane region" description="Helical" evidence="9">
    <location>
        <begin position="904"/>
        <end position="928"/>
    </location>
</feature>
<dbReference type="PROSITE" id="PS50893">
    <property type="entry name" value="ABC_TRANSPORTER_2"/>
    <property type="match status" value="1"/>
</dbReference>
<dbReference type="GeneID" id="42001882"/>
<evidence type="ECO:0000256" key="2">
    <source>
        <dbReference type="ARBA" id="ARBA00022448"/>
    </source>
</evidence>
<evidence type="ECO:0000313" key="11">
    <source>
        <dbReference type="EMBL" id="TPX37595.1"/>
    </source>
</evidence>
<dbReference type="Pfam" id="PF00005">
    <property type="entry name" value="ABC_tran"/>
    <property type="match status" value="1"/>
</dbReference>
<feature type="region of interest" description="Disordered" evidence="8">
    <location>
        <begin position="1"/>
        <end position="80"/>
    </location>
</feature>
<dbReference type="RefSeq" id="XP_031027506.1">
    <property type="nucleotide sequence ID" value="XM_031166585.1"/>
</dbReference>
<comment type="caution">
    <text evidence="11">The sequence shown here is derived from an EMBL/GenBank/DDBJ whole genome shotgun (WGS) entry which is preliminary data.</text>
</comment>
<organism evidence="11 12">
    <name type="scientific">Synchytrium microbalum</name>
    <dbReference type="NCBI Taxonomy" id="1806994"/>
    <lineage>
        <taxon>Eukaryota</taxon>
        <taxon>Fungi</taxon>
        <taxon>Fungi incertae sedis</taxon>
        <taxon>Chytridiomycota</taxon>
        <taxon>Chytridiomycota incertae sedis</taxon>
        <taxon>Chytridiomycetes</taxon>
        <taxon>Synchytriales</taxon>
        <taxon>Synchytriaceae</taxon>
        <taxon>Synchytrium</taxon>
    </lineage>
</organism>
<dbReference type="STRING" id="1806994.A0A507CIN8"/>
<dbReference type="CDD" id="cd03213">
    <property type="entry name" value="ABCG_EPDR"/>
    <property type="match status" value="1"/>
</dbReference>
<evidence type="ECO:0000256" key="7">
    <source>
        <dbReference type="ARBA" id="ARBA00023136"/>
    </source>
</evidence>
<keyword evidence="12" id="KW-1185">Reference proteome</keyword>
<keyword evidence="2" id="KW-0813">Transport</keyword>
<dbReference type="InterPro" id="IPR050352">
    <property type="entry name" value="ABCG_transporters"/>
</dbReference>
<evidence type="ECO:0000256" key="1">
    <source>
        <dbReference type="ARBA" id="ARBA00004141"/>
    </source>
</evidence>
<feature type="compositionally biased region" description="Low complexity" evidence="8">
    <location>
        <begin position="16"/>
        <end position="27"/>
    </location>
</feature>
<dbReference type="InterPro" id="IPR003439">
    <property type="entry name" value="ABC_transporter-like_ATP-bd"/>
</dbReference>
<dbReference type="InterPro" id="IPR043926">
    <property type="entry name" value="ABCG_dom"/>
</dbReference>
<keyword evidence="7 9" id="KW-0472">Membrane</keyword>
<feature type="domain" description="ABC transporter" evidence="10">
    <location>
        <begin position="322"/>
        <end position="565"/>
    </location>
</feature>
<dbReference type="InterPro" id="IPR003593">
    <property type="entry name" value="AAA+_ATPase"/>
</dbReference>
<dbReference type="OrthoDB" id="66620at2759"/>
<dbReference type="Pfam" id="PF19055">
    <property type="entry name" value="ABC2_membrane_7"/>
    <property type="match status" value="1"/>
</dbReference>
<evidence type="ECO:0000256" key="9">
    <source>
        <dbReference type="SAM" id="Phobius"/>
    </source>
</evidence>
<evidence type="ECO:0000256" key="5">
    <source>
        <dbReference type="ARBA" id="ARBA00022840"/>
    </source>
</evidence>
<feature type="compositionally biased region" description="Polar residues" evidence="8">
    <location>
        <begin position="71"/>
        <end position="80"/>
    </location>
</feature>
<dbReference type="SUPFAM" id="SSF52540">
    <property type="entry name" value="P-loop containing nucleoside triphosphate hydrolases"/>
    <property type="match status" value="1"/>
</dbReference>
<comment type="subcellular location">
    <subcellularLocation>
        <location evidence="1">Membrane</location>
        <topology evidence="1">Multi-pass membrane protein</topology>
    </subcellularLocation>
</comment>
<dbReference type="InterPro" id="IPR013525">
    <property type="entry name" value="ABC2_TM"/>
</dbReference>
<reference evidence="11 12" key="1">
    <citation type="journal article" date="2019" name="Sci. Rep.">
        <title>Comparative genomics of chytrid fungi reveal insights into the obligate biotrophic and pathogenic lifestyle of Synchytrium endobioticum.</title>
        <authorList>
            <person name="van de Vossenberg B.T.L.H."/>
            <person name="Warris S."/>
            <person name="Nguyen H.D.T."/>
            <person name="van Gent-Pelzer M.P.E."/>
            <person name="Joly D.L."/>
            <person name="van de Geest H.C."/>
            <person name="Bonants P.J.M."/>
            <person name="Smith D.S."/>
            <person name="Levesque C.A."/>
            <person name="van der Lee T.A.J."/>
        </authorList>
    </citation>
    <scope>NUCLEOTIDE SEQUENCE [LARGE SCALE GENOMIC DNA]</scope>
    <source>
        <strain evidence="11 12">JEL517</strain>
    </source>
</reference>
<evidence type="ECO:0000256" key="4">
    <source>
        <dbReference type="ARBA" id="ARBA00022741"/>
    </source>
</evidence>
<keyword evidence="3 9" id="KW-0812">Transmembrane</keyword>
<name>A0A507CIN8_9FUNG</name>
<dbReference type="EMBL" id="QEAO01000002">
    <property type="protein sequence ID" value="TPX37595.1"/>
    <property type="molecule type" value="Genomic_DNA"/>
</dbReference>
<dbReference type="GO" id="GO:0016020">
    <property type="term" value="C:membrane"/>
    <property type="evidence" value="ECO:0007669"/>
    <property type="project" value="UniProtKB-SubCell"/>
</dbReference>
<dbReference type="InterPro" id="IPR027417">
    <property type="entry name" value="P-loop_NTPase"/>
</dbReference>
<sequence length="961" mass="105525">MDRPGQYAGTPSNYHSQQGPPSSPSDDGSLHSNDEQGRAATLRRAYKPMPKIPNQSSDSGFYTRPPPPSRGASNSQRPNRVNKQLWSNVADEDTRTGVAPVDTLIPMTMAGSSSTGMQRSLTSTSALPTTIINNTATTNPYITPAPSPPVSSSSPVIGYKTASDPGTVQAGTPSRLRAWMAETLTAEKLDALADLPSSASTAPSDKVVVNKNVPPPATGTTRGIRNLALLNGDIPPQSQQQQFQQKGRSTSVPVYRAQKDYSVPSPTEDRNNIAAKSSAKVHRRPTTNTIRKGLQLIAPKDDSDDGSAYMDDGDGGYDGIQLSWRNLNYVVDTDAGKKQVLFDLNGQAKPGELLAILGGSGAGKSSLMDVLSGRATSGRATGDIRFNNYTSESGWRQKIAYVQQDDIFYEMLTVRETLRYAALLKLPDTMTYKDKMRRVDKVVSETRLTDCLDTKVGDAVFRGISGGEKKRLHIALELLNEPSILILDEPTSGLDAFNAHNVIEAIRTTAVENNRTVMISIHQPRKEILDLFDRIMILAAGRVLFYGSLDTALPYFSHVGFAVPLFMNPADHFLDVSTIDSSSPRNREMSVARISGLTSLWRAQFDSIAFPPYAGLPDRLRSKKSGVLSFNSSSADAATQLQKDAHETQDVKLPELSMFGWLKRAELLTSRQLSVFYRDIGLMIMTPISNTASVLLFFAMWRFLPLTQNGAQARLGLMFYFSVDRYMTWVNSVAIAVPLRLALFTRERTSGMYTGQMLFWAIYIGGFVQALHQFIIVGPAIYLLTGCQRVWSKFWIFFAIYVLICIAGHAHGFFFGAMSRNMAFVLTFAILHLGIYAAYAGYVIDPSSIPKPLIWISYIAPPFWTYTAWSQNELTGLVLTCSPTDTRCLPTGEVLLDILSLRTISVGATVGALIAITVIVSIMASFIFDKTTRPPWANAVAVLREDEIMDTVKRRGTINRQ</sequence>
<feature type="transmembrane region" description="Helical" evidence="9">
    <location>
        <begin position="822"/>
        <end position="844"/>
    </location>
</feature>